<dbReference type="InterPro" id="IPR011990">
    <property type="entry name" value="TPR-like_helical_dom_sf"/>
</dbReference>
<gene>
    <name evidence="1" type="ORF">LDC_2463</name>
</gene>
<reference evidence="1" key="1">
    <citation type="submission" date="2010-07" db="EMBL/GenBank/DDBJ databases">
        <authorList>
            <consortium name="CONSOLIDER consortium CSD2007-00005"/>
            <person name="Guazzaroni M.-E."/>
            <person name="Richter M."/>
            <person name="Garcia-Salamanca A."/>
            <person name="Yarza P."/>
            <person name="Ferrer M."/>
        </authorList>
    </citation>
    <scope>NUCLEOTIDE SEQUENCE</scope>
</reference>
<organism evidence="1">
    <name type="scientific">sediment metagenome</name>
    <dbReference type="NCBI Taxonomy" id="749907"/>
    <lineage>
        <taxon>unclassified sequences</taxon>
        <taxon>metagenomes</taxon>
        <taxon>ecological metagenomes</taxon>
    </lineage>
</organism>
<evidence type="ECO:0000313" key="1">
    <source>
        <dbReference type="EMBL" id="EFK95526.1"/>
    </source>
</evidence>
<sequence>LHDDARVRIERHPAAAGSGTVVITFDPLLYLWPKPPFGMDFLRRQGVDVIAVQRKDEHFYQALSREVFHRAVQPQLARYTRVVAYGSSLGAYAALYYGRDLDCEAIASSPRVSVHPVFGVKTWQDKVAFAHERFDPARTPRCRAIVLYDPREAMDRRYMGGEVLPQFPTARVLRVPFAGHPVTQFLGDIGFIAPFVRAVVAGREPPLLDRRQGRLRSATYFQVMAELCARRGRLPLANELVERSLALRSSNMLAHRTRGLVKTLRRDWPEAVASLEHALQLGPDDPLTLAMLGRARKGLAGAAVDAGTRVTERSSLARRAWRWVTGRG</sequence>
<comment type="caution">
    <text evidence="1">The sequence shown here is derived from an EMBL/GenBank/DDBJ whole genome shotgun (WGS) entry which is preliminary data.</text>
</comment>
<dbReference type="EMBL" id="ADZX01000750">
    <property type="protein sequence ID" value="EFK95526.1"/>
    <property type="molecule type" value="Genomic_DNA"/>
</dbReference>
<reference evidence="1" key="2">
    <citation type="journal article" date="2011" name="Microb. Ecol.">
        <title>Taxonomic and Functional Metagenomic Profiling of the Microbial Community in the Anoxic Sediment of a Sub-saline Shallow Lake (Laguna de Carrizo, Central Spain).</title>
        <authorList>
            <person name="Ferrer M."/>
            <person name="Guazzaroni M.E."/>
            <person name="Richter M."/>
            <person name="Garcia-Salamanca A."/>
            <person name="Yarza P."/>
            <person name="Suarez-Suarez A."/>
            <person name="Solano J."/>
            <person name="Alcaide M."/>
            <person name="van Dillewijn P."/>
            <person name="Molina-Henares M.A."/>
            <person name="Lopez-Cortes N."/>
            <person name="Al-Ramahi Y."/>
            <person name="Guerrero C."/>
            <person name="Acosta A."/>
            <person name="de Eugenio L.I."/>
            <person name="Martinez V."/>
            <person name="Marques S."/>
            <person name="Rojo F."/>
            <person name="Santero E."/>
            <person name="Genilloud O."/>
            <person name="Perez-Perez J."/>
            <person name="Rossello-Mora R."/>
            <person name="Ramos J.L."/>
        </authorList>
    </citation>
    <scope>NUCLEOTIDE SEQUENCE</scope>
</reference>
<dbReference type="SUPFAM" id="SSF48452">
    <property type="entry name" value="TPR-like"/>
    <property type="match status" value="1"/>
</dbReference>
<proteinExistence type="predicted"/>
<accession>D9PLP0</accession>
<dbReference type="Gene3D" id="1.25.40.10">
    <property type="entry name" value="Tetratricopeptide repeat domain"/>
    <property type="match status" value="1"/>
</dbReference>
<feature type="non-terminal residue" evidence="1">
    <location>
        <position position="1"/>
    </location>
</feature>
<protein>
    <submittedName>
        <fullName evidence="1">Uncharacterized protein</fullName>
    </submittedName>
</protein>
<name>D9PLP0_9ZZZZ</name>
<dbReference type="AlphaFoldDB" id="D9PLP0"/>